<keyword evidence="3" id="KW-1185">Reference proteome</keyword>
<accession>A0A158B3R0</accession>
<protein>
    <submittedName>
        <fullName evidence="2">Uncharacterized protein</fullName>
    </submittedName>
</protein>
<comment type="caution">
    <text evidence="2">The sequence shown here is derived from an EMBL/GenBank/DDBJ whole genome shotgun (WGS) entry which is preliminary data.</text>
</comment>
<gene>
    <name evidence="2" type="ORF">AWB78_02267</name>
</gene>
<dbReference type="Gene3D" id="3.90.350.10">
    <property type="entry name" value="Transposase Inhibitor Protein From Tn5, Chain A, domain 1"/>
    <property type="match status" value="1"/>
</dbReference>
<name>A0A158B3R0_9BURK</name>
<evidence type="ECO:0000313" key="2">
    <source>
        <dbReference type="EMBL" id="SAK64540.1"/>
    </source>
</evidence>
<dbReference type="Proteomes" id="UP000071859">
    <property type="component" value="Unassembled WGS sequence"/>
</dbReference>
<feature type="region of interest" description="Disordered" evidence="1">
    <location>
        <begin position="143"/>
        <end position="170"/>
    </location>
</feature>
<dbReference type="InterPro" id="IPR012337">
    <property type="entry name" value="RNaseH-like_sf"/>
</dbReference>
<organism evidence="2 3">
    <name type="scientific">Caballeronia calidae</name>
    <dbReference type="NCBI Taxonomy" id="1777139"/>
    <lineage>
        <taxon>Bacteria</taxon>
        <taxon>Pseudomonadati</taxon>
        <taxon>Pseudomonadota</taxon>
        <taxon>Betaproteobacteria</taxon>
        <taxon>Burkholderiales</taxon>
        <taxon>Burkholderiaceae</taxon>
        <taxon>Caballeronia</taxon>
    </lineage>
</organism>
<dbReference type="EMBL" id="FCOX02000008">
    <property type="protein sequence ID" value="SAK64540.1"/>
    <property type="molecule type" value="Genomic_DNA"/>
</dbReference>
<dbReference type="AlphaFoldDB" id="A0A158B3R0"/>
<feature type="compositionally biased region" description="Basic and acidic residues" evidence="1">
    <location>
        <begin position="159"/>
        <end position="170"/>
    </location>
</feature>
<dbReference type="SUPFAM" id="SSF53098">
    <property type="entry name" value="Ribonuclease H-like"/>
    <property type="match status" value="1"/>
</dbReference>
<proteinExistence type="predicted"/>
<reference evidence="2" key="1">
    <citation type="submission" date="2016-01" db="EMBL/GenBank/DDBJ databases">
        <authorList>
            <person name="Peeters C."/>
        </authorList>
    </citation>
    <scope>NUCLEOTIDE SEQUENCE</scope>
    <source>
        <strain evidence="2">LMG 29321</strain>
    </source>
</reference>
<evidence type="ECO:0000313" key="3">
    <source>
        <dbReference type="Proteomes" id="UP000071859"/>
    </source>
</evidence>
<sequence>MLASANNVFSARPDDIRFLPRTLLGRGDTVEANMYAWVCFEQRPDAEGFGTLMEVARVTHSVEQARERAFTPTSGEPAGRIHFTLAARQAQPARAVRQQVWAQRVALSEAAGGMVSATCIVAREVDPPAGVKPIEWRLLSNREVNDLDAPARMNSERQQLTKRDKEEDSP</sequence>
<evidence type="ECO:0000256" key="1">
    <source>
        <dbReference type="SAM" id="MobiDB-lite"/>
    </source>
</evidence>